<dbReference type="AlphaFoldDB" id="A0A1F4RX85"/>
<sequence length="73" mass="8252">MDKKVSSSSSGSKISSRTEGIFFAIPAGITGLLRRFWPFAKKFTKKFSEECENPEEKEGEFMAAVKKDANRWT</sequence>
<evidence type="ECO:0000256" key="1">
    <source>
        <dbReference type="SAM" id="Phobius"/>
    </source>
</evidence>
<keyword evidence="1" id="KW-1133">Transmembrane helix</keyword>
<evidence type="ECO:0000313" key="3">
    <source>
        <dbReference type="Proteomes" id="UP000177905"/>
    </source>
</evidence>
<evidence type="ECO:0000313" key="2">
    <source>
        <dbReference type="EMBL" id="OGC12785.1"/>
    </source>
</evidence>
<dbReference type="EMBL" id="MEUA01000066">
    <property type="protein sequence ID" value="OGC12785.1"/>
    <property type="molecule type" value="Genomic_DNA"/>
</dbReference>
<keyword evidence="1" id="KW-0472">Membrane</keyword>
<proteinExistence type="predicted"/>
<gene>
    <name evidence="2" type="ORF">A2290_02025</name>
</gene>
<name>A0A1F4RX85_UNCSA</name>
<organism evidence="2 3">
    <name type="scientific">candidate division WOR-1 bacterium RIFOXYB2_FULL_36_35</name>
    <dbReference type="NCBI Taxonomy" id="1802578"/>
    <lineage>
        <taxon>Bacteria</taxon>
        <taxon>Bacillati</taxon>
        <taxon>Saganbacteria</taxon>
    </lineage>
</organism>
<reference evidence="2 3" key="1">
    <citation type="journal article" date="2016" name="Nat. Commun.">
        <title>Thousands of microbial genomes shed light on interconnected biogeochemical processes in an aquifer system.</title>
        <authorList>
            <person name="Anantharaman K."/>
            <person name="Brown C.T."/>
            <person name="Hug L.A."/>
            <person name="Sharon I."/>
            <person name="Castelle C.J."/>
            <person name="Probst A.J."/>
            <person name="Thomas B.C."/>
            <person name="Singh A."/>
            <person name="Wilkins M.J."/>
            <person name="Karaoz U."/>
            <person name="Brodie E.L."/>
            <person name="Williams K.H."/>
            <person name="Hubbard S.S."/>
            <person name="Banfield J.F."/>
        </authorList>
    </citation>
    <scope>NUCLEOTIDE SEQUENCE [LARGE SCALE GENOMIC DNA]</scope>
</reference>
<comment type="caution">
    <text evidence="2">The sequence shown here is derived from an EMBL/GenBank/DDBJ whole genome shotgun (WGS) entry which is preliminary data.</text>
</comment>
<accession>A0A1F4RX85</accession>
<feature type="transmembrane region" description="Helical" evidence="1">
    <location>
        <begin position="20"/>
        <end position="37"/>
    </location>
</feature>
<keyword evidence="1" id="KW-0812">Transmembrane</keyword>
<protein>
    <submittedName>
        <fullName evidence="2">Uncharacterized protein</fullName>
    </submittedName>
</protein>
<dbReference type="Proteomes" id="UP000177905">
    <property type="component" value="Unassembled WGS sequence"/>
</dbReference>